<dbReference type="Proteomes" id="UP000717534">
    <property type="component" value="Unassembled WGS sequence"/>
</dbReference>
<dbReference type="Pfam" id="PF14524">
    <property type="entry name" value="Wzt_C"/>
    <property type="match status" value="1"/>
</dbReference>
<dbReference type="InterPro" id="IPR029439">
    <property type="entry name" value="Wzt_C"/>
</dbReference>
<comment type="caution">
    <text evidence="2">The sequence shown here is derived from an EMBL/GenBank/DDBJ whole genome shotgun (WGS) entry which is preliminary data.</text>
</comment>
<dbReference type="CDD" id="cd10147">
    <property type="entry name" value="Wzt_C-like"/>
    <property type="match status" value="1"/>
</dbReference>
<organism evidence="2 3">
    <name type="scientific">Desulfotalea psychrophila</name>
    <dbReference type="NCBI Taxonomy" id="84980"/>
    <lineage>
        <taxon>Bacteria</taxon>
        <taxon>Pseudomonadati</taxon>
        <taxon>Thermodesulfobacteriota</taxon>
        <taxon>Desulfobulbia</taxon>
        <taxon>Desulfobulbales</taxon>
        <taxon>Desulfocapsaceae</taxon>
        <taxon>Desulfotalea</taxon>
    </lineage>
</organism>
<gene>
    <name evidence="2" type="ORF">JYU06_05155</name>
</gene>
<sequence>YCRSFSDVGGSYLHAPFQFRLSGVKELDTCLNVQIEYYDLGDEKFHVELFSGGQYRRIGTIIPQDSRCWKHVTFPLYEEEIKTIEHVNEEKSKTEPETDTETVQVNDEERYGSGEVKITSFTFYDSEHSKRNTLVSGEKAIAKMYIESKTPIIDPVAVIAIYRLDGICALQVISSLNGVSFGKVDGNSELTIVFDPLLLGAGDYIISIALFKEFDVLAASEPAAYDLHDRCYSLKVIPPEGINVDLGIVNQPVKWIFSNKIQADNE</sequence>
<name>A0ABS3AVQ8_9BACT</name>
<keyword evidence="3" id="KW-1185">Reference proteome</keyword>
<protein>
    <submittedName>
        <fullName evidence="2">Wzt carbohydrate-binding domain-containing protein</fullName>
    </submittedName>
</protein>
<evidence type="ECO:0000259" key="1">
    <source>
        <dbReference type="Pfam" id="PF14524"/>
    </source>
</evidence>
<feature type="non-terminal residue" evidence="2">
    <location>
        <position position="1"/>
    </location>
</feature>
<proteinExistence type="predicted"/>
<dbReference type="Gene3D" id="2.70.50.60">
    <property type="entry name" value="abc- transporter (atp binding component) like domain"/>
    <property type="match status" value="1"/>
</dbReference>
<evidence type="ECO:0000313" key="3">
    <source>
        <dbReference type="Proteomes" id="UP000717534"/>
    </source>
</evidence>
<evidence type="ECO:0000313" key="2">
    <source>
        <dbReference type="EMBL" id="MBN4068888.1"/>
    </source>
</evidence>
<reference evidence="2 3" key="1">
    <citation type="submission" date="2021-02" db="EMBL/GenBank/DDBJ databases">
        <title>Activity-based single-cell genomes from oceanic crustal fluid captures similar information to metagenomic and metatranscriptomic surveys with orders of magnitude less sampling.</title>
        <authorList>
            <person name="D'Angelo T.S."/>
            <person name="Orcutt B.N."/>
        </authorList>
    </citation>
    <scope>NUCLEOTIDE SEQUENCE [LARGE SCALE GENOMIC DNA]</scope>
    <source>
        <strain evidence="2">AH-315-G02</strain>
    </source>
</reference>
<accession>A0ABS3AVQ8</accession>
<dbReference type="EMBL" id="JAFITO010000073">
    <property type="protein sequence ID" value="MBN4068888.1"/>
    <property type="molecule type" value="Genomic_DNA"/>
</dbReference>
<feature type="domain" description="Wzt C-terminal" evidence="1">
    <location>
        <begin position="108"/>
        <end position="250"/>
    </location>
</feature>